<proteinExistence type="predicted"/>
<dbReference type="EMBL" id="UYJE01003009">
    <property type="protein sequence ID" value="VDI15751.1"/>
    <property type="molecule type" value="Genomic_DNA"/>
</dbReference>
<feature type="non-terminal residue" evidence="1">
    <location>
        <position position="561"/>
    </location>
</feature>
<evidence type="ECO:0000313" key="2">
    <source>
        <dbReference type="Proteomes" id="UP000596742"/>
    </source>
</evidence>
<gene>
    <name evidence="1" type="ORF">MGAL_10B047535</name>
</gene>
<reference evidence="1" key="1">
    <citation type="submission" date="2018-11" db="EMBL/GenBank/DDBJ databases">
        <authorList>
            <person name="Alioto T."/>
            <person name="Alioto T."/>
        </authorList>
    </citation>
    <scope>NUCLEOTIDE SEQUENCE</scope>
</reference>
<keyword evidence="2" id="KW-1185">Reference proteome</keyword>
<dbReference type="OrthoDB" id="6095333at2759"/>
<protein>
    <submittedName>
        <fullName evidence="1">Uncharacterized protein</fullName>
    </submittedName>
</protein>
<dbReference type="Proteomes" id="UP000596742">
    <property type="component" value="Unassembled WGS sequence"/>
</dbReference>
<dbReference type="AlphaFoldDB" id="A0A8B6D8R2"/>
<evidence type="ECO:0000313" key="1">
    <source>
        <dbReference type="EMBL" id="VDI15751.1"/>
    </source>
</evidence>
<comment type="caution">
    <text evidence="1">The sequence shown here is derived from an EMBL/GenBank/DDBJ whole genome shotgun (WGS) entry which is preliminary data.</text>
</comment>
<name>A0A8B6D8R2_MYTGA</name>
<organism evidence="1 2">
    <name type="scientific">Mytilus galloprovincialis</name>
    <name type="common">Mediterranean mussel</name>
    <dbReference type="NCBI Taxonomy" id="29158"/>
    <lineage>
        <taxon>Eukaryota</taxon>
        <taxon>Metazoa</taxon>
        <taxon>Spiralia</taxon>
        <taxon>Lophotrochozoa</taxon>
        <taxon>Mollusca</taxon>
        <taxon>Bivalvia</taxon>
        <taxon>Autobranchia</taxon>
        <taxon>Pteriomorphia</taxon>
        <taxon>Mytilida</taxon>
        <taxon>Mytiloidea</taxon>
        <taxon>Mytilidae</taxon>
        <taxon>Mytilinae</taxon>
        <taxon>Mytilus</taxon>
    </lineage>
</organism>
<accession>A0A8B6D8R2</accession>
<sequence>HVVKHTRVHHRHIGLAYYKRYHGFKITHGRFAYKGLGYKLTCGKSRFYRLWRSCYSRYHSRGRCFGRFRKQHLFAVYKGHVVRHTRVHHRHIGLAYYKRYHGFKITHGRFAYKGLGYKLTCGKSRFYRLWRSCYSRYHSRGRCFGRFRKQHLFTVYKGHGHVVSHRHGIVYSYGHSHGYRHGHGHVYSHGHGHSYSHGHGHGYSHGHGHRASFHIYYKKYHGFRIYHHRFSYGGRFYKLSCHRNRFYSLWNNCYTHHHSRSYCFGHLRKQHLFVSYHGGKHPVHHLRHNGHRHHVHYHKHNHHVNRIHNGHIHHVHYHKHNHHVNRIYSGHTHDWLYRHNIFLHKKIANHHVNRIHNVANNHVSKIAHISNKHVQNIGYQANKHVSRISNEADRHIDRFRKLVKFHMNRLHNHAKSHLSAVEHQHKRHLSEREYQNTQHLSNEEHLHNKHEHHISKLHSILGHGYGNGHVVSYLDYYNKYHGFPIADNRFTYDGIAYQLKCESSRFYSLWRDCWSQYHSRRVCFGNLRKQHLFIDYAGDYADEYSPTKIEVKTGGDFDYKK</sequence>